<evidence type="ECO:0000313" key="3">
    <source>
        <dbReference type="Proteomes" id="UP001151699"/>
    </source>
</evidence>
<comment type="caution">
    <text evidence="2">The sequence shown here is derived from an EMBL/GenBank/DDBJ whole genome shotgun (WGS) entry which is preliminary data.</text>
</comment>
<gene>
    <name evidence="2" type="ORF">Bhyg_15145</name>
</gene>
<reference evidence="2" key="1">
    <citation type="submission" date="2022-07" db="EMBL/GenBank/DDBJ databases">
        <authorList>
            <person name="Trinca V."/>
            <person name="Uliana J.V.C."/>
            <person name="Torres T.T."/>
            <person name="Ward R.J."/>
            <person name="Monesi N."/>
        </authorList>
    </citation>
    <scope>NUCLEOTIDE SEQUENCE</scope>
    <source>
        <strain evidence="2">HSMRA1968</strain>
        <tissue evidence="2">Whole embryos</tissue>
    </source>
</reference>
<protein>
    <submittedName>
        <fullName evidence="2">Uncharacterized protein</fullName>
    </submittedName>
</protein>
<accession>A0A9Q0MSX8</accession>
<keyword evidence="3" id="KW-1185">Reference proteome</keyword>
<sequence>MNPTRGILFVFLFITSSLAQIQLQCVVKGSSRDVATAQLTIDGTNCGNGDCSLVKDKEFRYTLEFTPGIPNMRNVELSGTIFGLILHNNGHYGLKIISDNRKCTDFEKNKTDSNCSLEAKKAYKLSSQFKLDKEVQETGKEILLNFLLSLQEERSIDTDYAQCFGMVKNVHVA</sequence>
<keyword evidence="1" id="KW-0732">Signal</keyword>
<dbReference type="AlphaFoldDB" id="A0A9Q0MSX8"/>
<name>A0A9Q0MSX8_9DIPT</name>
<evidence type="ECO:0000313" key="2">
    <source>
        <dbReference type="EMBL" id="KAJ6636554.1"/>
    </source>
</evidence>
<organism evidence="2 3">
    <name type="scientific">Pseudolycoriella hygida</name>
    <dbReference type="NCBI Taxonomy" id="35572"/>
    <lineage>
        <taxon>Eukaryota</taxon>
        <taxon>Metazoa</taxon>
        <taxon>Ecdysozoa</taxon>
        <taxon>Arthropoda</taxon>
        <taxon>Hexapoda</taxon>
        <taxon>Insecta</taxon>
        <taxon>Pterygota</taxon>
        <taxon>Neoptera</taxon>
        <taxon>Endopterygota</taxon>
        <taxon>Diptera</taxon>
        <taxon>Nematocera</taxon>
        <taxon>Sciaroidea</taxon>
        <taxon>Sciaridae</taxon>
        <taxon>Pseudolycoriella</taxon>
    </lineage>
</organism>
<feature type="chain" id="PRO_5040163716" evidence="1">
    <location>
        <begin position="20"/>
        <end position="173"/>
    </location>
</feature>
<evidence type="ECO:0000256" key="1">
    <source>
        <dbReference type="SAM" id="SignalP"/>
    </source>
</evidence>
<proteinExistence type="predicted"/>
<feature type="signal peptide" evidence="1">
    <location>
        <begin position="1"/>
        <end position="19"/>
    </location>
</feature>
<dbReference type="Gene3D" id="2.60.40.770">
    <property type="match status" value="1"/>
</dbReference>
<dbReference type="EMBL" id="WJQU01000004">
    <property type="protein sequence ID" value="KAJ6636554.1"/>
    <property type="molecule type" value="Genomic_DNA"/>
</dbReference>
<dbReference type="Proteomes" id="UP001151699">
    <property type="component" value="Chromosome C"/>
</dbReference>